<feature type="non-terminal residue" evidence="2">
    <location>
        <position position="1"/>
    </location>
</feature>
<gene>
    <name evidence="2" type="ORF">AVDCRST_MAG88-2735</name>
</gene>
<evidence type="ECO:0000313" key="2">
    <source>
        <dbReference type="EMBL" id="CAA9575050.1"/>
    </source>
</evidence>
<feature type="region of interest" description="Disordered" evidence="1">
    <location>
        <begin position="1"/>
        <end position="77"/>
    </location>
</feature>
<reference evidence="2" key="1">
    <citation type="submission" date="2020-02" db="EMBL/GenBank/DDBJ databases">
        <authorList>
            <person name="Meier V. D."/>
        </authorList>
    </citation>
    <scope>NUCLEOTIDE SEQUENCE</scope>
    <source>
        <strain evidence="2">AVDCRST_MAG88</strain>
    </source>
</reference>
<accession>A0A6J4VC59</accession>
<protein>
    <submittedName>
        <fullName evidence="2">Uncharacterized protein</fullName>
    </submittedName>
</protein>
<name>A0A6J4VC59_9BACT</name>
<feature type="compositionally biased region" description="Gly residues" evidence="1">
    <location>
        <begin position="52"/>
        <end position="65"/>
    </location>
</feature>
<feature type="non-terminal residue" evidence="2">
    <location>
        <position position="77"/>
    </location>
</feature>
<organism evidence="2">
    <name type="scientific">uncultured Thermomicrobiales bacterium</name>
    <dbReference type="NCBI Taxonomy" id="1645740"/>
    <lineage>
        <taxon>Bacteria</taxon>
        <taxon>Pseudomonadati</taxon>
        <taxon>Thermomicrobiota</taxon>
        <taxon>Thermomicrobia</taxon>
        <taxon>Thermomicrobiales</taxon>
        <taxon>environmental samples</taxon>
    </lineage>
</organism>
<sequence>DRDGEDPAVSGGGLGRAALRRDAERRAPLAARGPDYPGRPHRGRDFPVRPGDCGGTTAGARGAPGGSCRRSRPASRL</sequence>
<dbReference type="EMBL" id="CADCWM010000665">
    <property type="protein sequence ID" value="CAA9575050.1"/>
    <property type="molecule type" value="Genomic_DNA"/>
</dbReference>
<evidence type="ECO:0000256" key="1">
    <source>
        <dbReference type="SAM" id="MobiDB-lite"/>
    </source>
</evidence>
<proteinExistence type="predicted"/>
<dbReference type="AlphaFoldDB" id="A0A6J4VC59"/>